<gene>
    <name evidence="1" type="ORF">GCM10007315_05410</name>
</gene>
<dbReference type="SUPFAM" id="SSF51120">
    <property type="entry name" value="beta-Roll"/>
    <property type="match status" value="1"/>
</dbReference>
<dbReference type="GO" id="GO:0005509">
    <property type="term" value="F:calcium ion binding"/>
    <property type="evidence" value="ECO:0007669"/>
    <property type="project" value="InterPro"/>
</dbReference>
<dbReference type="AlphaFoldDB" id="A0A918THQ7"/>
<name>A0A918THQ7_9RHOB</name>
<evidence type="ECO:0008006" key="3">
    <source>
        <dbReference type="Google" id="ProtNLM"/>
    </source>
</evidence>
<reference evidence="1" key="1">
    <citation type="journal article" date="2014" name="Int. J. Syst. Evol. Microbiol.">
        <title>Complete genome sequence of Corynebacterium casei LMG S-19264T (=DSM 44701T), isolated from a smear-ripened cheese.</title>
        <authorList>
            <consortium name="US DOE Joint Genome Institute (JGI-PGF)"/>
            <person name="Walter F."/>
            <person name="Albersmeier A."/>
            <person name="Kalinowski J."/>
            <person name="Ruckert C."/>
        </authorList>
    </citation>
    <scope>NUCLEOTIDE SEQUENCE</scope>
    <source>
        <strain evidence="1">KCTC 23310</strain>
    </source>
</reference>
<dbReference type="PROSITE" id="PS00330">
    <property type="entry name" value="HEMOLYSIN_CALCIUM"/>
    <property type="match status" value="3"/>
</dbReference>
<dbReference type="EMBL" id="BMYJ01000001">
    <property type="protein sequence ID" value="GHC46589.1"/>
    <property type="molecule type" value="Genomic_DNA"/>
</dbReference>
<dbReference type="PRINTS" id="PR00313">
    <property type="entry name" value="CABNDNGRPT"/>
</dbReference>
<protein>
    <recommendedName>
        <fullName evidence="3">Calcium-binding protein</fullName>
    </recommendedName>
</protein>
<keyword evidence="2" id="KW-1185">Reference proteome</keyword>
<organism evidence="1 2">
    <name type="scientific">Neogemmobacter tilapiae</name>
    <dbReference type="NCBI Taxonomy" id="875041"/>
    <lineage>
        <taxon>Bacteria</taxon>
        <taxon>Pseudomonadati</taxon>
        <taxon>Pseudomonadota</taxon>
        <taxon>Alphaproteobacteria</taxon>
        <taxon>Rhodobacterales</taxon>
        <taxon>Paracoccaceae</taxon>
        <taxon>Neogemmobacter</taxon>
    </lineage>
</organism>
<accession>A0A918THQ7</accession>
<dbReference type="InterPro" id="IPR018511">
    <property type="entry name" value="Hemolysin-typ_Ca-bd_CS"/>
</dbReference>
<sequence length="420" mass="44115">MRGVESRPAFLMGNIMANVALFPVFGGVNLRDLRVMMAGAIVNLSADGGSVRAAYENGLVVIFHGSNLSFSGNTPTGGKVTGFDLQATDGTYQTVARYSGLTGWNFADVDNRIAQLLAATPVTMQDSVGSDVLMGGAKADVFTLGGGVENMQDWGADQVQAGGGADRVILMTDNRATEPGYSRAHLLNLGEGQDTVIIRNIFLGHGFLDLTDSSFASVETLDIRDGALVMIDSGAFAKNQISPVGTIRTNLGTLRVELRIDQHVTLAGMTIVGTMDLVDFLGNTLNNRITGHAATRDRMAGEAGNDRLQGLGGRDSLYGGDGDDQIAGGEGFDRLEGGAGQDAFIFAKAGGQDRIVDFTLSGPEADVVNLHKLTQITGFADLKANHLRQVGADAVIEANGTIIVLVGIDKDDLRAGDFVF</sequence>
<dbReference type="Proteomes" id="UP000638981">
    <property type="component" value="Unassembled WGS sequence"/>
</dbReference>
<dbReference type="Pfam" id="PF00353">
    <property type="entry name" value="HemolysinCabind"/>
    <property type="match status" value="3"/>
</dbReference>
<proteinExistence type="predicted"/>
<dbReference type="InterPro" id="IPR011049">
    <property type="entry name" value="Serralysin-like_metalloprot_C"/>
</dbReference>
<evidence type="ECO:0000313" key="1">
    <source>
        <dbReference type="EMBL" id="GHC46589.1"/>
    </source>
</evidence>
<reference evidence="1" key="2">
    <citation type="submission" date="2020-09" db="EMBL/GenBank/DDBJ databases">
        <authorList>
            <person name="Sun Q."/>
            <person name="Kim S."/>
        </authorList>
    </citation>
    <scope>NUCLEOTIDE SEQUENCE</scope>
    <source>
        <strain evidence="1">KCTC 23310</strain>
    </source>
</reference>
<dbReference type="InterPro" id="IPR001343">
    <property type="entry name" value="Hemolysn_Ca-bd"/>
</dbReference>
<evidence type="ECO:0000313" key="2">
    <source>
        <dbReference type="Proteomes" id="UP000638981"/>
    </source>
</evidence>
<dbReference type="Gene3D" id="2.150.10.10">
    <property type="entry name" value="Serralysin-like metalloprotease, C-terminal"/>
    <property type="match status" value="1"/>
</dbReference>
<comment type="caution">
    <text evidence="1">The sequence shown here is derived from an EMBL/GenBank/DDBJ whole genome shotgun (WGS) entry which is preliminary data.</text>
</comment>